<evidence type="ECO:0000256" key="2">
    <source>
        <dbReference type="ARBA" id="ARBA00004496"/>
    </source>
</evidence>
<dbReference type="Pfam" id="PF09032">
    <property type="entry name" value="Siah-Interact_N"/>
    <property type="match status" value="1"/>
</dbReference>
<evidence type="ECO:0000256" key="4">
    <source>
        <dbReference type="ARBA" id="ARBA00022490"/>
    </source>
</evidence>
<dbReference type="CDD" id="cd06468">
    <property type="entry name" value="p23_CacyBP"/>
    <property type="match status" value="1"/>
</dbReference>
<accession>A0A1L8DLZ4</accession>
<keyword evidence="4" id="KW-0963">Cytoplasm</keyword>
<sequence length="233" mass="26183">MSAKLEELRKDLEELVKLQEAAVRPKVKDALALERRRWETDLATLQQNVLSSSGGTPATTSTVPKRYIVELTNYAFDQSDAFVKLFVTLDGVQVVPEEGVTCEFTENSLNLLVKDLNGKDYNLIVKNLLEPIDVSKSYRKIKSDLVAIYMKKVQPGKKWDCLTKTEKKVKDIKSSAFADLGGDDGDSKDPSAGIMNMMKKMYESGDSDTKRMIAKAWTEAQDKRDGEMKMPEM</sequence>
<dbReference type="PANTHER" id="PTHR13164">
    <property type="entry name" value="CALICYLIN BINDING PROTEIN"/>
    <property type="match status" value="1"/>
</dbReference>
<comment type="subcellular location">
    <subcellularLocation>
        <location evidence="2">Cytoplasm</location>
    </subcellularLocation>
    <subcellularLocation>
        <location evidence="1">Nucleus</location>
    </subcellularLocation>
</comment>
<keyword evidence="8" id="KW-0539">Nucleus</keyword>
<dbReference type="PROSITE" id="PS51048">
    <property type="entry name" value="SGS"/>
    <property type="match status" value="1"/>
</dbReference>
<dbReference type="InterPro" id="IPR052289">
    <property type="entry name" value="Calcyclin-binding_UBL-bridge"/>
</dbReference>
<dbReference type="SUPFAM" id="SSF140106">
    <property type="entry name" value="Calcyclin-binding protein-like"/>
    <property type="match status" value="1"/>
</dbReference>
<feature type="coiled-coil region" evidence="10">
    <location>
        <begin position="1"/>
        <end position="48"/>
    </location>
</feature>
<dbReference type="InterPro" id="IPR015120">
    <property type="entry name" value="Siah-Interact_N"/>
</dbReference>
<dbReference type="GO" id="GO:0005634">
    <property type="term" value="C:nucleus"/>
    <property type="evidence" value="ECO:0007669"/>
    <property type="project" value="UniProtKB-SubCell"/>
</dbReference>
<dbReference type="InterPro" id="IPR037201">
    <property type="entry name" value="CacyBP_N"/>
</dbReference>
<dbReference type="InterPro" id="IPR008978">
    <property type="entry name" value="HSP20-like_chaperone"/>
</dbReference>
<dbReference type="GO" id="GO:0015631">
    <property type="term" value="F:tubulin binding"/>
    <property type="evidence" value="ECO:0007669"/>
    <property type="project" value="InterPro"/>
</dbReference>
<evidence type="ECO:0000256" key="6">
    <source>
        <dbReference type="ARBA" id="ARBA00022786"/>
    </source>
</evidence>
<evidence type="ECO:0000256" key="3">
    <source>
        <dbReference type="ARBA" id="ARBA00015702"/>
    </source>
</evidence>
<dbReference type="InterPro" id="IPR037893">
    <property type="entry name" value="CS_CacyBP"/>
</dbReference>
<dbReference type="EMBL" id="GFDF01006697">
    <property type="protein sequence ID" value="JAV07387.1"/>
    <property type="molecule type" value="Transcribed_RNA"/>
</dbReference>
<dbReference type="SUPFAM" id="SSF49764">
    <property type="entry name" value="HSP20-like chaperones"/>
    <property type="match status" value="1"/>
</dbReference>
<dbReference type="GO" id="GO:0005737">
    <property type="term" value="C:cytoplasm"/>
    <property type="evidence" value="ECO:0007669"/>
    <property type="project" value="UniProtKB-SubCell"/>
</dbReference>
<dbReference type="InterPro" id="IPR007699">
    <property type="entry name" value="SGS_dom"/>
</dbReference>
<keyword evidence="6" id="KW-0833">Ubl conjugation pathway</keyword>
<evidence type="ECO:0000256" key="5">
    <source>
        <dbReference type="ARBA" id="ARBA00022553"/>
    </source>
</evidence>
<comment type="function">
    <text evidence="9">May be involved in calcium-dependent ubiquitination and subsequent proteasomal degradation of target proteins. Probably serves as a molecular bridge in ubiquitin E3 complexes. Participates in the ubiquitin-mediated degradation of beta-catenin (CTNNB1).</text>
</comment>
<evidence type="ECO:0000256" key="10">
    <source>
        <dbReference type="SAM" id="Coils"/>
    </source>
</evidence>
<feature type="domain" description="SGS" evidence="11">
    <location>
        <begin position="147"/>
        <end position="233"/>
    </location>
</feature>
<dbReference type="PROSITE" id="PS51203">
    <property type="entry name" value="CS"/>
    <property type="match status" value="1"/>
</dbReference>
<protein>
    <recommendedName>
        <fullName evidence="3">Calcyclin-binding protein</fullName>
    </recommendedName>
</protein>
<evidence type="ECO:0000259" key="11">
    <source>
        <dbReference type="PROSITE" id="PS51048"/>
    </source>
</evidence>
<proteinExistence type="predicted"/>
<keyword evidence="5" id="KW-0597">Phosphoprotein</keyword>
<evidence type="ECO:0000256" key="1">
    <source>
        <dbReference type="ARBA" id="ARBA00004123"/>
    </source>
</evidence>
<name>A0A1L8DLZ4_9DIPT</name>
<dbReference type="GO" id="GO:0007507">
    <property type="term" value="P:heart development"/>
    <property type="evidence" value="ECO:0007669"/>
    <property type="project" value="TreeGrafter"/>
</dbReference>
<evidence type="ECO:0000259" key="12">
    <source>
        <dbReference type="PROSITE" id="PS51203"/>
    </source>
</evidence>
<evidence type="ECO:0000313" key="13">
    <source>
        <dbReference type="EMBL" id="JAV07387.1"/>
    </source>
</evidence>
<evidence type="ECO:0000256" key="7">
    <source>
        <dbReference type="ARBA" id="ARBA00022990"/>
    </source>
</evidence>
<feature type="domain" description="CS" evidence="12">
    <location>
        <begin position="69"/>
        <end position="163"/>
    </location>
</feature>
<organism evidence="13">
    <name type="scientific">Nyssomyia neivai</name>
    <dbReference type="NCBI Taxonomy" id="330878"/>
    <lineage>
        <taxon>Eukaryota</taxon>
        <taxon>Metazoa</taxon>
        <taxon>Ecdysozoa</taxon>
        <taxon>Arthropoda</taxon>
        <taxon>Hexapoda</taxon>
        <taxon>Insecta</taxon>
        <taxon>Pterygota</taxon>
        <taxon>Neoptera</taxon>
        <taxon>Endopterygota</taxon>
        <taxon>Diptera</taxon>
        <taxon>Nematocera</taxon>
        <taxon>Psychodoidea</taxon>
        <taxon>Psychodidae</taxon>
        <taxon>Nyssomyia</taxon>
    </lineage>
</organism>
<dbReference type="Gene3D" id="2.60.40.790">
    <property type="match status" value="1"/>
</dbReference>
<dbReference type="Gene3D" id="4.10.860.10">
    <property type="entry name" value="UVR domain"/>
    <property type="match status" value="1"/>
</dbReference>
<dbReference type="GO" id="GO:0031625">
    <property type="term" value="F:ubiquitin protein ligase binding"/>
    <property type="evidence" value="ECO:0007669"/>
    <property type="project" value="InterPro"/>
</dbReference>
<dbReference type="PANTHER" id="PTHR13164:SF3">
    <property type="entry name" value="CALCYCLIN-BINDING PROTEIN"/>
    <property type="match status" value="1"/>
</dbReference>
<dbReference type="FunFam" id="2.60.40.790:FF:000006">
    <property type="entry name" value="calcyclin-binding protein-like"/>
    <property type="match status" value="1"/>
</dbReference>
<reference evidence="13" key="1">
    <citation type="submission" date="2016-12" db="EMBL/GenBank/DDBJ databases">
        <title>An insight into the sialome and mialome of the sand fly, Nyssomyia neivai.</title>
        <authorList>
            <person name="Sebastian V."/>
            <person name="Goulart T.M."/>
            <person name="Oliveira W."/>
            <person name="Calvo E."/>
            <person name="Oliveira L.F."/>
            <person name="Pinto M.C."/>
            <person name="Rosselino A.M."/>
            <person name="Ribeiro J.M."/>
        </authorList>
    </citation>
    <scope>NUCLEOTIDE SEQUENCE</scope>
</reference>
<dbReference type="GO" id="GO:0044548">
    <property type="term" value="F:S100 protein binding"/>
    <property type="evidence" value="ECO:0007669"/>
    <property type="project" value="InterPro"/>
</dbReference>
<evidence type="ECO:0000256" key="9">
    <source>
        <dbReference type="ARBA" id="ARBA00025145"/>
    </source>
</evidence>
<keyword evidence="7" id="KW-0007">Acetylation</keyword>
<dbReference type="Pfam" id="PF04969">
    <property type="entry name" value="CS"/>
    <property type="match status" value="1"/>
</dbReference>
<dbReference type="InterPro" id="IPR007052">
    <property type="entry name" value="CS_dom"/>
</dbReference>
<dbReference type="AlphaFoldDB" id="A0A1L8DLZ4"/>
<evidence type="ECO:0000256" key="8">
    <source>
        <dbReference type="ARBA" id="ARBA00023242"/>
    </source>
</evidence>
<keyword evidence="10" id="KW-0175">Coiled coil</keyword>